<sequence>MSWTDKIRKHIEKITGRIERKRLRRQVMELRAELQTVNLDLTQAFTNLTSKEILNNELKEQLESVAKERFEDKERSLQQEKLYREEIAQHRFENMKLNDRNKKLQDELEHAQKEIKSMEDDHRIIAQLFEEVSKKYSAKQEKTSELEEALKEKDLELKSVSEKLEEVKQTSPSPGEDAEEQSSVSDEADVDRSTSASTIPAEDAEEQSPVSDDETFSEDTDTDDRQPLLPKPDFDQHQTFKKIIKRVQDFFGIGKRNKEQTRVRIHQL</sequence>
<accession>A0A4U5UC77</accession>
<protein>
    <submittedName>
        <fullName evidence="2">Uncharacterized protein</fullName>
    </submittedName>
</protein>
<dbReference type="AlphaFoldDB" id="A0A4U5UC77"/>
<evidence type="ECO:0000313" key="3">
    <source>
        <dbReference type="Proteomes" id="UP000298787"/>
    </source>
</evidence>
<name>A0A4U5UC77_COLLU</name>
<feature type="compositionally biased region" description="Acidic residues" evidence="1">
    <location>
        <begin position="202"/>
        <end position="222"/>
    </location>
</feature>
<keyword evidence="3" id="KW-1185">Reference proteome</keyword>
<proteinExistence type="predicted"/>
<dbReference type="Proteomes" id="UP000298787">
    <property type="component" value="Chromosome 6"/>
</dbReference>
<reference evidence="2 3" key="1">
    <citation type="submission" date="2019-01" db="EMBL/GenBank/DDBJ databases">
        <title>Genome Assembly of Collichthys lucidus.</title>
        <authorList>
            <person name="Cai M."/>
            <person name="Xiao S."/>
        </authorList>
    </citation>
    <scope>NUCLEOTIDE SEQUENCE [LARGE SCALE GENOMIC DNA]</scope>
    <source>
        <strain evidence="2">JT15FE1705JMU</strain>
        <tissue evidence="2">Muscle</tissue>
    </source>
</reference>
<gene>
    <name evidence="2" type="ORF">D9C73_006217</name>
</gene>
<dbReference type="EMBL" id="CM014083">
    <property type="protein sequence ID" value="TKS72144.1"/>
    <property type="molecule type" value="Genomic_DNA"/>
</dbReference>
<evidence type="ECO:0000313" key="2">
    <source>
        <dbReference type="EMBL" id="TKS72144.1"/>
    </source>
</evidence>
<feature type="region of interest" description="Disordered" evidence="1">
    <location>
        <begin position="163"/>
        <end position="238"/>
    </location>
</feature>
<evidence type="ECO:0000256" key="1">
    <source>
        <dbReference type="SAM" id="MobiDB-lite"/>
    </source>
</evidence>
<organism evidence="2 3">
    <name type="scientific">Collichthys lucidus</name>
    <name type="common">Big head croaker</name>
    <name type="synonym">Sciaena lucida</name>
    <dbReference type="NCBI Taxonomy" id="240159"/>
    <lineage>
        <taxon>Eukaryota</taxon>
        <taxon>Metazoa</taxon>
        <taxon>Chordata</taxon>
        <taxon>Craniata</taxon>
        <taxon>Vertebrata</taxon>
        <taxon>Euteleostomi</taxon>
        <taxon>Actinopterygii</taxon>
        <taxon>Neopterygii</taxon>
        <taxon>Teleostei</taxon>
        <taxon>Neoteleostei</taxon>
        <taxon>Acanthomorphata</taxon>
        <taxon>Eupercaria</taxon>
        <taxon>Sciaenidae</taxon>
        <taxon>Collichthys</taxon>
    </lineage>
</organism>